<dbReference type="EC" id="3.-.-.-" evidence="3"/>
<dbReference type="Gene3D" id="3.40.50.850">
    <property type="entry name" value="Isochorismatase-like"/>
    <property type="match status" value="1"/>
</dbReference>
<protein>
    <submittedName>
        <fullName evidence="3">Isochorismatase family protein YecD</fullName>
        <ecNumber evidence="3">3.-.-.-</ecNumber>
    </submittedName>
</protein>
<evidence type="ECO:0000313" key="4">
    <source>
        <dbReference type="Proteomes" id="UP000244924"/>
    </source>
</evidence>
<dbReference type="CDD" id="cd00431">
    <property type="entry name" value="cysteine_hydrolases"/>
    <property type="match status" value="1"/>
</dbReference>
<dbReference type="PANTHER" id="PTHR43540">
    <property type="entry name" value="PEROXYUREIDOACRYLATE/UREIDOACRYLATE AMIDOHYDROLASE-RELATED"/>
    <property type="match status" value="1"/>
</dbReference>
<dbReference type="Proteomes" id="UP000244924">
    <property type="component" value="Unassembled WGS sequence"/>
</dbReference>
<dbReference type="OrthoDB" id="9794942at2"/>
<sequence length="211" mass="23267">MTLSELGIPRTLEDTADPARAALVVYDMQAGILSQLPHGPEVLARVLDVLSFARERGHPVFFLRHMSLPAKLAGVFQRRQAMHWQRLERQEDIRPWFLRDSPGFALADELGPREDEAIFDKISMSAFEGTPLAMALRDLGLTSFMLCGIATEIGLAPTVRHGSDLGFIPIVIEDACGHGHAEAGERALQNMRFLGDAIMTTTNELRTAFAS</sequence>
<keyword evidence="4" id="KW-1185">Reference proteome</keyword>
<dbReference type="Pfam" id="PF00857">
    <property type="entry name" value="Isochorismatase"/>
    <property type="match status" value="1"/>
</dbReference>
<gene>
    <name evidence="3" type="primary">yecD</name>
    <name evidence="3" type="ORF">DEA8626_01409</name>
</gene>
<dbReference type="SUPFAM" id="SSF52499">
    <property type="entry name" value="Isochorismatase-like hydrolases"/>
    <property type="match status" value="1"/>
</dbReference>
<dbReference type="InterPro" id="IPR036380">
    <property type="entry name" value="Isochorismatase-like_sf"/>
</dbReference>
<proteinExistence type="predicted"/>
<accession>A0A2R8B5F6</accession>
<dbReference type="EMBL" id="OMOQ01000001">
    <property type="protein sequence ID" value="SPH17881.1"/>
    <property type="molecule type" value="Genomic_DNA"/>
</dbReference>
<evidence type="ECO:0000259" key="2">
    <source>
        <dbReference type="Pfam" id="PF00857"/>
    </source>
</evidence>
<dbReference type="PANTHER" id="PTHR43540:SF6">
    <property type="entry name" value="ISOCHORISMATASE-LIKE DOMAIN-CONTAINING PROTEIN"/>
    <property type="match status" value="1"/>
</dbReference>
<organism evidence="3 4">
    <name type="scientific">Albidovulum aquaemixtae</name>
    <dbReference type="NCBI Taxonomy" id="1542388"/>
    <lineage>
        <taxon>Bacteria</taxon>
        <taxon>Pseudomonadati</taxon>
        <taxon>Pseudomonadota</taxon>
        <taxon>Alphaproteobacteria</taxon>
        <taxon>Rhodobacterales</taxon>
        <taxon>Paracoccaceae</taxon>
        <taxon>Albidovulum</taxon>
    </lineage>
</organism>
<dbReference type="RefSeq" id="WP_108852278.1">
    <property type="nucleotide sequence ID" value="NZ_OMOQ01000001.1"/>
</dbReference>
<name>A0A2R8B5F6_9RHOB</name>
<dbReference type="AlphaFoldDB" id="A0A2R8B5F6"/>
<dbReference type="InterPro" id="IPR050272">
    <property type="entry name" value="Isochorismatase-like_hydrls"/>
</dbReference>
<dbReference type="GO" id="GO:0016787">
    <property type="term" value="F:hydrolase activity"/>
    <property type="evidence" value="ECO:0007669"/>
    <property type="project" value="UniProtKB-KW"/>
</dbReference>
<keyword evidence="1 3" id="KW-0378">Hydrolase</keyword>
<evidence type="ECO:0000313" key="3">
    <source>
        <dbReference type="EMBL" id="SPH17881.1"/>
    </source>
</evidence>
<feature type="domain" description="Isochorismatase-like" evidence="2">
    <location>
        <begin position="21"/>
        <end position="201"/>
    </location>
</feature>
<dbReference type="InterPro" id="IPR000868">
    <property type="entry name" value="Isochorismatase-like_dom"/>
</dbReference>
<reference evidence="3 4" key="1">
    <citation type="submission" date="2018-03" db="EMBL/GenBank/DDBJ databases">
        <authorList>
            <person name="Keele B.F."/>
        </authorList>
    </citation>
    <scope>NUCLEOTIDE SEQUENCE [LARGE SCALE GENOMIC DNA]</scope>
    <source>
        <strain evidence="3 4">CECT 8626</strain>
    </source>
</reference>
<evidence type="ECO:0000256" key="1">
    <source>
        <dbReference type="ARBA" id="ARBA00022801"/>
    </source>
</evidence>